<dbReference type="EMBL" id="JAHLFP010000001">
    <property type="protein sequence ID" value="MBU3805280.1"/>
    <property type="molecule type" value="Genomic_DNA"/>
</dbReference>
<feature type="domain" description="GGDEF" evidence="3">
    <location>
        <begin position="343"/>
        <end position="472"/>
    </location>
</feature>
<organism evidence="4 5">
    <name type="scientific">Candidatus Allofournierella pullistercoris</name>
    <dbReference type="NCBI Taxonomy" id="2838597"/>
    <lineage>
        <taxon>Bacteria</taxon>
        <taxon>Bacillati</taxon>
        <taxon>Bacillota</taxon>
        <taxon>Clostridia</taxon>
        <taxon>Eubacteriales</taxon>
        <taxon>Oscillospiraceae</taxon>
        <taxon>Allofournierella</taxon>
    </lineage>
</organism>
<dbReference type="InterPro" id="IPR035919">
    <property type="entry name" value="EAL_sf"/>
</dbReference>
<dbReference type="InterPro" id="IPR050706">
    <property type="entry name" value="Cyclic-di-GMP_PDE-like"/>
</dbReference>
<evidence type="ECO:0000259" key="3">
    <source>
        <dbReference type="PROSITE" id="PS50887"/>
    </source>
</evidence>
<proteinExistence type="predicted"/>
<reference evidence="4" key="2">
    <citation type="submission" date="2021-04" db="EMBL/GenBank/DDBJ databases">
        <authorList>
            <person name="Gilroy R."/>
        </authorList>
    </citation>
    <scope>NUCLEOTIDE SEQUENCE</scope>
    <source>
        <strain evidence="4">B5_2728</strain>
    </source>
</reference>
<dbReference type="Proteomes" id="UP000713596">
    <property type="component" value="Unassembled WGS sequence"/>
</dbReference>
<dbReference type="Pfam" id="PF00990">
    <property type="entry name" value="GGDEF"/>
    <property type="match status" value="1"/>
</dbReference>
<dbReference type="PANTHER" id="PTHR33121:SF70">
    <property type="entry name" value="SIGNALING PROTEIN YKOW"/>
    <property type="match status" value="1"/>
</dbReference>
<dbReference type="AlphaFoldDB" id="A0A948T058"/>
<dbReference type="Pfam" id="PF00563">
    <property type="entry name" value="EAL"/>
    <property type="match status" value="1"/>
</dbReference>
<dbReference type="PROSITE" id="PS50887">
    <property type="entry name" value="GGDEF"/>
    <property type="match status" value="1"/>
</dbReference>
<dbReference type="GO" id="GO:0071111">
    <property type="term" value="F:cyclic-guanylate-specific phosphodiesterase activity"/>
    <property type="evidence" value="ECO:0007669"/>
    <property type="project" value="InterPro"/>
</dbReference>
<dbReference type="SMART" id="SM00267">
    <property type="entry name" value="GGDEF"/>
    <property type="match status" value="1"/>
</dbReference>
<reference evidence="4" key="1">
    <citation type="journal article" date="2021" name="PeerJ">
        <title>Extensive microbial diversity within the chicken gut microbiome revealed by metagenomics and culture.</title>
        <authorList>
            <person name="Gilroy R."/>
            <person name="Ravi A."/>
            <person name="Getino M."/>
            <person name="Pursley I."/>
            <person name="Horton D.L."/>
            <person name="Alikhan N.F."/>
            <person name="Baker D."/>
            <person name="Gharbi K."/>
            <person name="Hall N."/>
            <person name="Watson M."/>
            <person name="Adriaenssens E.M."/>
            <person name="Foster-Nyarko E."/>
            <person name="Jarju S."/>
            <person name="Secka A."/>
            <person name="Antonio M."/>
            <person name="Oren A."/>
            <person name="Chaudhuri R.R."/>
            <person name="La Ragione R."/>
            <person name="Hildebrand F."/>
            <person name="Pallen M.J."/>
        </authorList>
    </citation>
    <scope>NUCLEOTIDE SEQUENCE</scope>
    <source>
        <strain evidence="4">B5_2728</strain>
    </source>
</reference>
<dbReference type="InterPro" id="IPR029787">
    <property type="entry name" value="Nucleotide_cyclase"/>
</dbReference>
<dbReference type="InterPro" id="IPR001633">
    <property type="entry name" value="EAL_dom"/>
</dbReference>
<dbReference type="InterPro" id="IPR000160">
    <property type="entry name" value="GGDEF_dom"/>
</dbReference>
<dbReference type="PROSITE" id="PS50883">
    <property type="entry name" value="EAL"/>
    <property type="match status" value="1"/>
</dbReference>
<evidence type="ECO:0000256" key="1">
    <source>
        <dbReference type="SAM" id="Phobius"/>
    </source>
</evidence>
<dbReference type="PANTHER" id="PTHR33121">
    <property type="entry name" value="CYCLIC DI-GMP PHOSPHODIESTERASE PDEF"/>
    <property type="match status" value="1"/>
</dbReference>
<evidence type="ECO:0000313" key="4">
    <source>
        <dbReference type="EMBL" id="MBU3805280.1"/>
    </source>
</evidence>
<accession>A0A948T058</accession>
<sequence length="744" mass="85688">MKHRQSAQRRLRDKFPFMFTAGFVVLALVAIFVSMQYSQRMQELFENQAKSKIQQVTNQNVQMMRTAVYSRRDFLYAVAATIQHNNVTDVNQLLAQFGSYLSIYRFHDMAIMTPDGVCRTTRGNVLNLKNSDMYSIFEDGSWKIQNLSDTDGQGTPLNVFGVPVMNNGKVQFVLMASHNMRSLPDVANLLHFEGYGQSAVLDAEYHVVARTEEQDVGEVLKAQGLDLSQTNPMGSENRFIQFRMNNTDYLGYCQPMGVDDWYLMTYVSQGYLNQEMNDFRTNIQRGVLMVVALVATFCILFLLYYARHKKSINHMMFDDTLTGAKNYEFLKIRFEEQNWAGSEHIALVVMDIDKLKLINMLYGMAVGDQAILYLYHAFRRVLPTDEIYRRHADEYVAIIRYTTPENLEEKLHQLNSEIQRGVRQNEVCNMKVSMGVCPTEGYSTFRRIYGNAIIAKREVKGSSQHFYRIFDQDLSEQFLQSGRIENEFALALKNEQFHVWYQPKVDLDTGEIVGAEALVRWKKESGQTVSPARFIPIFEQNGQIVRLDERVIRNVCRDIQDMKKRGIPVVPVSVNLSRLHLHHPGIVKRIDELTAQYGIEHDEIAIEITESALLDAKDSLRELMSQLHQRGYRVDMDDYGSGMSGIGSLAALPFDTIKMDKSFVDHIGDRKMDVVIKSTIQMARELNLEIVFEGIETEEQAEFLRNSKCKIGQGYYFSRPLERSDYERLLLERGTKREGVTDAR</sequence>
<dbReference type="Gene3D" id="3.30.70.270">
    <property type="match status" value="1"/>
</dbReference>
<feature type="transmembrane region" description="Helical" evidence="1">
    <location>
        <begin position="286"/>
        <end position="306"/>
    </location>
</feature>
<keyword evidence="1" id="KW-0812">Transmembrane</keyword>
<keyword evidence="1" id="KW-1133">Transmembrane helix</keyword>
<dbReference type="SUPFAM" id="SSF55073">
    <property type="entry name" value="Nucleotide cyclase"/>
    <property type="match status" value="1"/>
</dbReference>
<name>A0A948T058_9FIRM</name>
<dbReference type="Gene3D" id="3.20.20.450">
    <property type="entry name" value="EAL domain"/>
    <property type="match status" value="1"/>
</dbReference>
<protein>
    <submittedName>
        <fullName evidence="4">GGDEF domain-containing protein</fullName>
    </submittedName>
</protein>
<gene>
    <name evidence="4" type="ORF">H9882_00025</name>
</gene>
<evidence type="ECO:0000259" key="2">
    <source>
        <dbReference type="PROSITE" id="PS50883"/>
    </source>
</evidence>
<feature type="domain" description="EAL" evidence="2">
    <location>
        <begin position="481"/>
        <end position="734"/>
    </location>
</feature>
<dbReference type="InterPro" id="IPR043128">
    <property type="entry name" value="Rev_trsase/Diguanyl_cyclase"/>
</dbReference>
<evidence type="ECO:0000313" key="5">
    <source>
        <dbReference type="Proteomes" id="UP000713596"/>
    </source>
</evidence>
<dbReference type="SMART" id="SM00052">
    <property type="entry name" value="EAL"/>
    <property type="match status" value="1"/>
</dbReference>
<dbReference type="NCBIfam" id="TIGR00254">
    <property type="entry name" value="GGDEF"/>
    <property type="match status" value="1"/>
</dbReference>
<dbReference type="SUPFAM" id="SSF141868">
    <property type="entry name" value="EAL domain-like"/>
    <property type="match status" value="1"/>
</dbReference>
<feature type="transmembrane region" description="Helical" evidence="1">
    <location>
        <begin position="15"/>
        <end position="37"/>
    </location>
</feature>
<keyword evidence="1" id="KW-0472">Membrane</keyword>
<comment type="caution">
    <text evidence="4">The sequence shown here is derived from an EMBL/GenBank/DDBJ whole genome shotgun (WGS) entry which is preliminary data.</text>
</comment>
<dbReference type="CDD" id="cd01948">
    <property type="entry name" value="EAL"/>
    <property type="match status" value="1"/>
</dbReference>